<dbReference type="GO" id="GO:0005886">
    <property type="term" value="C:plasma membrane"/>
    <property type="evidence" value="ECO:0007669"/>
    <property type="project" value="TreeGrafter"/>
</dbReference>
<dbReference type="PANTHER" id="PTHR11328">
    <property type="entry name" value="MAJOR FACILITATOR SUPERFAMILY DOMAIN-CONTAINING PROTEIN"/>
    <property type="match status" value="1"/>
</dbReference>
<keyword evidence="1" id="KW-1133">Transmembrane helix</keyword>
<dbReference type="PANTHER" id="PTHR11328:SF28">
    <property type="entry name" value="MAJOR FACILITATOR SUPERFAMILY DOMAIN-CONTAINING PROTEIN 12"/>
    <property type="match status" value="1"/>
</dbReference>
<feature type="transmembrane region" description="Helical" evidence="1">
    <location>
        <begin position="34"/>
        <end position="56"/>
    </location>
</feature>
<name>A0A2I1YJE4_STRMC</name>
<dbReference type="SUPFAM" id="SSF103473">
    <property type="entry name" value="MFS general substrate transporter"/>
    <property type="match status" value="1"/>
</dbReference>
<dbReference type="GeneID" id="64018835"/>
<dbReference type="RefSeq" id="WP_013851833.1">
    <property type="nucleotide sequence ID" value="NZ_PKIB01000001.1"/>
</dbReference>
<proteinExistence type="predicted"/>
<protein>
    <submittedName>
        <fullName evidence="2">MFS transporter</fullName>
    </submittedName>
</protein>
<feature type="transmembrane region" description="Helical" evidence="1">
    <location>
        <begin position="392"/>
        <end position="421"/>
    </location>
</feature>
<keyword evidence="1" id="KW-0812">Transmembrane</keyword>
<keyword evidence="1" id="KW-0472">Membrane</keyword>
<feature type="transmembrane region" description="Helical" evidence="1">
    <location>
        <begin position="441"/>
        <end position="462"/>
    </location>
</feature>
<feature type="transmembrane region" description="Helical" evidence="1">
    <location>
        <begin position="195"/>
        <end position="214"/>
    </location>
</feature>
<evidence type="ECO:0000313" key="3">
    <source>
        <dbReference type="Proteomes" id="UP000235073"/>
    </source>
</evidence>
<sequence>MSHKMERSDTVAYNRAKLWQIVCFAMNNSSSNMYIFTFSYITYFATGILGLAAIAISQIMGYIRIFDGVIDPAIGIIIDKTDTKFGKYRPIIILGNLITAASFWFLFNIDMFGQSLRFPMFLLALIVHKIGYSFQQTVTKAGQTALTNDPKQRPIFNMVDGIVTTALSTAVAYVITNILVKQYGGFTGEMFDVLVFWVISISAVLGVIAIIGIWQKDRKEYFGLGEKTQKTDLKDYWKVLKGNKPLQVLSLSAALVKFVTQLFSDAVMTVMLFAILFGNYDLAGNFSLLVIIPGMIINFAFSAFARRKGLRTAYVLALKIGIIGLLSFAAVLFFGEPGKLSLTHVNLYTILFCITYIVGRYVSSVPSGLVLTMGADISDYETSVSGRYVSGMIGTIFSLTDSIASSFAPMVIGWGVAAIGFTKEYPTVGTPLTPELKWVTILLIAVIPAAFLCISLFLMHYYKLDVKEMTRIQEKIHVMKAAKDEERVRDIAKNVPLSDMEYVDLSKYPLD</sequence>
<feature type="transmembrane region" description="Helical" evidence="1">
    <location>
        <begin position="91"/>
        <end position="109"/>
    </location>
</feature>
<organism evidence="2 3">
    <name type="scientific">Streptococcus macedonicus</name>
    <name type="common">Streptococcus gallolyticus macedonicus</name>
    <dbReference type="NCBI Taxonomy" id="59310"/>
    <lineage>
        <taxon>Bacteria</taxon>
        <taxon>Bacillati</taxon>
        <taxon>Bacillota</taxon>
        <taxon>Bacilli</taxon>
        <taxon>Lactobacillales</taxon>
        <taxon>Streptococcaceae</taxon>
        <taxon>Streptococcus</taxon>
    </lineage>
</organism>
<dbReference type="GO" id="GO:0015293">
    <property type="term" value="F:symporter activity"/>
    <property type="evidence" value="ECO:0007669"/>
    <property type="project" value="InterPro"/>
</dbReference>
<dbReference type="AlphaFoldDB" id="A0A2I1YJE4"/>
<dbReference type="Pfam" id="PF13347">
    <property type="entry name" value="MFS_2"/>
    <property type="match status" value="1"/>
</dbReference>
<dbReference type="InterPro" id="IPR036259">
    <property type="entry name" value="MFS_trans_sf"/>
</dbReference>
<gene>
    <name evidence="2" type="ORF">CYK21_02760</name>
</gene>
<feature type="transmembrane region" description="Helical" evidence="1">
    <location>
        <begin position="155"/>
        <end position="175"/>
    </location>
</feature>
<feature type="transmembrane region" description="Helical" evidence="1">
    <location>
        <begin position="347"/>
        <end position="371"/>
    </location>
</feature>
<dbReference type="GO" id="GO:0008643">
    <property type="term" value="P:carbohydrate transport"/>
    <property type="evidence" value="ECO:0007669"/>
    <property type="project" value="InterPro"/>
</dbReference>
<dbReference type="Proteomes" id="UP000235073">
    <property type="component" value="Unassembled WGS sequence"/>
</dbReference>
<dbReference type="EMBL" id="PKIB01000001">
    <property type="protein sequence ID" value="PLA55014.1"/>
    <property type="molecule type" value="Genomic_DNA"/>
</dbReference>
<reference evidence="2 3" key="1">
    <citation type="submission" date="2017-12" db="EMBL/GenBank/DDBJ databases">
        <title>Phylogenetic diversity of female urinary microbiome.</title>
        <authorList>
            <person name="Thomas-White K."/>
            <person name="Wolfe A.J."/>
        </authorList>
    </citation>
    <scope>NUCLEOTIDE SEQUENCE [LARGE SCALE GENOMIC DNA]</scope>
    <source>
        <strain evidence="2 3">UMB0733</strain>
    </source>
</reference>
<dbReference type="Gene3D" id="1.20.1250.20">
    <property type="entry name" value="MFS general substrate transporter like domains"/>
    <property type="match status" value="1"/>
</dbReference>
<evidence type="ECO:0000256" key="1">
    <source>
        <dbReference type="SAM" id="Phobius"/>
    </source>
</evidence>
<dbReference type="InterPro" id="IPR039672">
    <property type="entry name" value="MFS_2"/>
</dbReference>
<evidence type="ECO:0000313" key="2">
    <source>
        <dbReference type="EMBL" id="PLA55014.1"/>
    </source>
</evidence>
<feature type="transmembrane region" description="Helical" evidence="1">
    <location>
        <begin position="282"/>
        <end position="301"/>
    </location>
</feature>
<accession>A0A2I1YJE4</accession>
<comment type="caution">
    <text evidence="2">The sequence shown here is derived from an EMBL/GenBank/DDBJ whole genome shotgun (WGS) entry which is preliminary data.</text>
</comment>
<feature type="transmembrane region" description="Helical" evidence="1">
    <location>
        <begin position="313"/>
        <end position="335"/>
    </location>
</feature>